<dbReference type="Proteomes" id="UP000641646">
    <property type="component" value="Unassembled WGS sequence"/>
</dbReference>
<proteinExistence type="predicted"/>
<dbReference type="EMBL" id="JACJPW010000051">
    <property type="protein sequence ID" value="MBD2183260.1"/>
    <property type="molecule type" value="Genomic_DNA"/>
</dbReference>
<dbReference type="SUPFAM" id="SSF75005">
    <property type="entry name" value="Arabinanase/levansucrase/invertase"/>
    <property type="match status" value="1"/>
</dbReference>
<reference evidence="1" key="2">
    <citation type="submission" date="2020-08" db="EMBL/GenBank/DDBJ databases">
        <authorList>
            <person name="Chen M."/>
            <person name="Teng W."/>
            <person name="Zhao L."/>
            <person name="Hu C."/>
            <person name="Zhou Y."/>
            <person name="Han B."/>
            <person name="Song L."/>
            <person name="Shu W."/>
        </authorList>
    </citation>
    <scope>NUCLEOTIDE SEQUENCE</scope>
    <source>
        <strain evidence="1">FACHB-1375</strain>
    </source>
</reference>
<comment type="caution">
    <text evidence="1">The sequence shown here is derived from an EMBL/GenBank/DDBJ whole genome shotgun (WGS) entry which is preliminary data.</text>
</comment>
<name>A0A926ZHN6_9CYAN</name>
<evidence type="ECO:0000313" key="2">
    <source>
        <dbReference type="Proteomes" id="UP000641646"/>
    </source>
</evidence>
<dbReference type="InterPro" id="IPR023296">
    <property type="entry name" value="Glyco_hydro_beta-prop_sf"/>
</dbReference>
<keyword evidence="2" id="KW-1185">Reference proteome</keyword>
<reference evidence="1" key="1">
    <citation type="journal article" date="2015" name="ISME J.">
        <title>Draft Genome Sequence of Streptomyces incarnatus NRRL8089, which Produces the Nucleoside Antibiotic Sinefungin.</title>
        <authorList>
            <person name="Oshima K."/>
            <person name="Hattori M."/>
            <person name="Shimizu H."/>
            <person name="Fukuda K."/>
            <person name="Nemoto M."/>
            <person name="Inagaki K."/>
            <person name="Tamura T."/>
        </authorList>
    </citation>
    <scope>NUCLEOTIDE SEQUENCE</scope>
    <source>
        <strain evidence="1">FACHB-1375</strain>
    </source>
</reference>
<gene>
    <name evidence="1" type="ORF">H6G03_19700</name>
</gene>
<dbReference type="AlphaFoldDB" id="A0A926ZHN6"/>
<organism evidence="1 2">
    <name type="scientific">Aerosakkonema funiforme FACHB-1375</name>
    <dbReference type="NCBI Taxonomy" id="2949571"/>
    <lineage>
        <taxon>Bacteria</taxon>
        <taxon>Bacillati</taxon>
        <taxon>Cyanobacteriota</taxon>
        <taxon>Cyanophyceae</taxon>
        <taxon>Oscillatoriophycideae</taxon>
        <taxon>Aerosakkonematales</taxon>
        <taxon>Aerosakkonemataceae</taxon>
        <taxon>Aerosakkonema</taxon>
    </lineage>
</organism>
<evidence type="ECO:0000313" key="1">
    <source>
        <dbReference type="EMBL" id="MBD2183260.1"/>
    </source>
</evidence>
<sequence>MSIDLYIQQAFDPTPLPGLGFKNFRKICDNGFGDGYNSFAHSMAWFNNHLYVGTTRANFCMAKVQERTIRRAADIAIWPIESPDDIESIYKLDRRAHIWRYNPLTQNWQQVMRSPRVMGIKGAEVDRDVGYRGMAVFQGESDPQPVLYVSTWAASRAPGSRLLRSEDGKNFTVISQPGIIGIPIPSTRVLVPFKGRLFMSPTGGAAGNANKAVAPTIYETHDPVKGEWQAASLPGFGEPENQGIFMVCPFKDRIYAGTFNCEGFQIWSSNCEGNPPYKWTKVIDKGAYRGSLNQIAICMSAFKDALYVGTGIQGCGIDTENNIGPAASELIRIFPDGKWDLIVGKSRNTPDGVKKPLSGLPPGFGNFFNGYFWRSAVHDGWLYVGTCNMFSLMLPWLSLQRWSMQSRRLVEQVGVENIVNSQSGFELWRSCDGENWLPVNKRGFGNPYNIGVRSLVSTPYGLFLGTANPFGPRVAVRQNGQWIYADNPLGGLEVWLGCN</sequence>
<dbReference type="RefSeq" id="WP_190467222.1">
    <property type="nucleotide sequence ID" value="NZ_JACJPW010000051.1"/>
</dbReference>
<protein>
    <submittedName>
        <fullName evidence="1">Uncharacterized protein</fullName>
    </submittedName>
</protein>
<accession>A0A926ZHN6</accession>